<evidence type="ECO:0000313" key="2">
    <source>
        <dbReference type="EMBL" id="KIJ90263.1"/>
    </source>
</evidence>
<evidence type="ECO:0000256" key="1">
    <source>
        <dbReference type="SAM" id="MobiDB-lite"/>
    </source>
</evidence>
<reference evidence="3" key="2">
    <citation type="submission" date="2015-01" db="EMBL/GenBank/DDBJ databases">
        <title>Evolutionary Origins and Diversification of the Mycorrhizal Mutualists.</title>
        <authorList>
            <consortium name="DOE Joint Genome Institute"/>
            <consortium name="Mycorrhizal Genomics Consortium"/>
            <person name="Kohler A."/>
            <person name="Kuo A."/>
            <person name="Nagy L.G."/>
            <person name="Floudas D."/>
            <person name="Copeland A."/>
            <person name="Barry K.W."/>
            <person name="Cichocki N."/>
            <person name="Veneault-Fourrey C."/>
            <person name="LaButti K."/>
            <person name="Lindquist E.A."/>
            <person name="Lipzen A."/>
            <person name="Lundell T."/>
            <person name="Morin E."/>
            <person name="Murat C."/>
            <person name="Riley R."/>
            <person name="Ohm R."/>
            <person name="Sun H."/>
            <person name="Tunlid A."/>
            <person name="Henrissat B."/>
            <person name="Grigoriev I.V."/>
            <person name="Hibbett D.S."/>
            <person name="Martin F."/>
        </authorList>
    </citation>
    <scope>NUCLEOTIDE SEQUENCE [LARGE SCALE GENOMIC DNA]</scope>
    <source>
        <strain evidence="3">LaAM-08-1</strain>
    </source>
</reference>
<dbReference type="AlphaFoldDB" id="A0A0C9WR20"/>
<dbReference type="EMBL" id="KN839233">
    <property type="protein sequence ID" value="KIJ90263.1"/>
    <property type="molecule type" value="Genomic_DNA"/>
</dbReference>
<feature type="compositionally biased region" description="Basic and acidic residues" evidence="1">
    <location>
        <begin position="79"/>
        <end position="97"/>
    </location>
</feature>
<evidence type="ECO:0000313" key="3">
    <source>
        <dbReference type="Proteomes" id="UP000054477"/>
    </source>
</evidence>
<accession>A0A0C9WR20</accession>
<dbReference type="HOGENOM" id="CLU_052398_1_0_1"/>
<organism evidence="2 3">
    <name type="scientific">Laccaria amethystina LaAM-08-1</name>
    <dbReference type="NCBI Taxonomy" id="1095629"/>
    <lineage>
        <taxon>Eukaryota</taxon>
        <taxon>Fungi</taxon>
        <taxon>Dikarya</taxon>
        <taxon>Basidiomycota</taxon>
        <taxon>Agaricomycotina</taxon>
        <taxon>Agaricomycetes</taxon>
        <taxon>Agaricomycetidae</taxon>
        <taxon>Agaricales</taxon>
        <taxon>Agaricineae</taxon>
        <taxon>Hydnangiaceae</taxon>
        <taxon>Laccaria</taxon>
    </lineage>
</organism>
<protein>
    <submittedName>
        <fullName evidence="2">Uncharacterized protein</fullName>
    </submittedName>
</protein>
<feature type="region of interest" description="Disordered" evidence="1">
    <location>
        <begin position="79"/>
        <end position="103"/>
    </location>
</feature>
<gene>
    <name evidence="2" type="ORF">K443DRAFT_116848</name>
</gene>
<proteinExistence type="predicted"/>
<reference evidence="2 3" key="1">
    <citation type="submission" date="2014-04" db="EMBL/GenBank/DDBJ databases">
        <authorList>
            <consortium name="DOE Joint Genome Institute"/>
            <person name="Kuo A."/>
            <person name="Kohler A."/>
            <person name="Nagy L.G."/>
            <person name="Floudas D."/>
            <person name="Copeland A."/>
            <person name="Barry K.W."/>
            <person name="Cichocki N."/>
            <person name="Veneault-Fourrey C."/>
            <person name="LaButti K."/>
            <person name="Lindquist E.A."/>
            <person name="Lipzen A."/>
            <person name="Lundell T."/>
            <person name="Morin E."/>
            <person name="Murat C."/>
            <person name="Sun H."/>
            <person name="Tunlid A."/>
            <person name="Henrissat B."/>
            <person name="Grigoriev I.V."/>
            <person name="Hibbett D.S."/>
            <person name="Martin F."/>
            <person name="Nordberg H.P."/>
            <person name="Cantor M.N."/>
            <person name="Hua S.X."/>
        </authorList>
    </citation>
    <scope>NUCLEOTIDE SEQUENCE [LARGE SCALE GENOMIC DNA]</scope>
    <source>
        <strain evidence="2 3">LaAM-08-1</strain>
    </source>
</reference>
<name>A0A0C9WR20_9AGAR</name>
<dbReference type="OrthoDB" id="2688210at2759"/>
<keyword evidence="3" id="KW-1185">Reference proteome</keyword>
<dbReference type="Proteomes" id="UP000054477">
    <property type="component" value="Unassembled WGS sequence"/>
</dbReference>
<sequence>MPRITHDPDLEARPDFSSAAYDAVCTALATAEGITKEAVATRLSDAWEVDHNARVAAWAEQLQEDEATATAARLAREADQQRELEELRREEETEKREKEKKRPKVKDFVANKLVKDTTQLRPSRFAIHKLDEREYVELYYFTLEGCTEAVRLDCTIAQDAFTFTKANDTLLLKPMASHKPSSKVIPDEDLTWRQMSIAKSSLLHHMAQTGWPDQHVFALAEFFLNLECHPTRLQTDGDTVLLHYQAQIRREWHEALKSTNDEPVFDISCINNKRVEAIGTELWNGRRTEGVLR</sequence>